<keyword evidence="2" id="KW-1185">Reference proteome</keyword>
<dbReference type="RefSeq" id="WP_145721643.1">
    <property type="nucleotide sequence ID" value="NZ_BSPF01000015.1"/>
</dbReference>
<gene>
    <name evidence="1" type="ORF">IQ26_05656</name>
</gene>
<reference evidence="1 2" key="1">
    <citation type="journal article" date="2015" name="Stand. Genomic Sci.">
        <title>Genomic Encyclopedia of Bacterial and Archaeal Type Strains, Phase III: the genomes of soil and plant-associated and newly described type strains.</title>
        <authorList>
            <person name="Whitman W.B."/>
            <person name="Woyke T."/>
            <person name="Klenk H.P."/>
            <person name="Zhou Y."/>
            <person name="Lilburn T.G."/>
            <person name="Beck B.J."/>
            <person name="De Vos P."/>
            <person name="Vandamme P."/>
            <person name="Eisen J.A."/>
            <person name="Garrity G."/>
            <person name="Hugenholtz P."/>
            <person name="Kyrpides N.C."/>
        </authorList>
    </citation>
    <scope>NUCLEOTIDE SEQUENCE [LARGE SCALE GENOMIC DNA]</scope>
    <source>
        <strain evidence="1 2">CGMCC 1.2546</strain>
    </source>
</reference>
<dbReference type="OrthoDB" id="1354677at2"/>
<dbReference type="EMBL" id="VLKT01000044">
    <property type="protein sequence ID" value="TWI26960.1"/>
    <property type="molecule type" value="Genomic_DNA"/>
</dbReference>
<evidence type="ECO:0000313" key="2">
    <source>
        <dbReference type="Proteomes" id="UP000317122"/>
    </source>
</evidence>
<dbReference type="Proteomes" id="UP000317122">
    <property type="component" value="Unassembled WGS sequence"/>
</dbReference>
<organism evidence="1 2">
    <name type="scientific">Mesorhizobium tianshanense</name>
    <dbReference type="NCBI Taxonomy" id="39844"/>
    <lineage>
        <taxon>Bacteria</taxon>
        <taxon>Pseudomonadati</taxon>
        <taxon>Pseudomonadota</taxon>
        <taxon>Alphaproteobacteria</taxon>
        <taxon>Hyphomicrobiales</taxon>
        <taxon>Phyllobacteriaceae</taxon>
        <taxon>Mesorhizobium</taxon>
    </lineage>
</organism>
<protein>
    <recommendedName>
        <fullName evidence="3">GIY-YIG catalytic domain-containing protein</fullName>
    </recommendedName>
</protein>
<proteinExistence type="predicted"/>
<comment type="caution">
    <text evidence="1">The sequence shown here is derived from an EMBL/GenBank/DDBJ whole genome shotgun (WGS) entry which is preliminary data.</text>
</comment>
<accession>A0A562N4E6</accession>
<dbReference type="AlphaFoldDB" id="A0A562N4E6"/>
<sequence>MHPRFLEKVEGLHASYEKLIAMTPHAGTPPPTNIPVGGVYLFSEGDEPLYVGRSNRLRERYFLHTRNGSRHNQASFAFRIAFQLLDLPPARYTKEGGRKEIALMEDFIREFAAAKTRIRNMNYRYVEETDQTRQALLEIYVATVLDTPYNDFRTH</sequence>
<evidence type="ECO:0000313" key="1">
    <source>
        <dbReference type="EMBL" id="TWI26960.1"/>
    </source>
</evidence>
<name>A0A562N4E6_9HYPH</name>
<evidence type="ECO:0008006" key="3">
    <source>
        <dbReference type="Google" id="ProtNLM"/>
    </source>
</evidence>